<dbReference type="SUPFAM" id="SSF90123">
    <property type="entry name" value="ABC transporter transmembrane region"/>
    <property type="match status" value="1"/>
</dbReference>
<dbReference type="GO" id="GO:0016020">
    <property type="term" value="C:membrane"/>
    <property type="evidence" value="ECO:0007669"/>
    <property type="project" value="UniProtKB-SubCell"/>
</dbReference>
<dbReference type="PROSITE" id="PS00211">
    <property type="entry name" value="ABC_TRANSPORTER_1"/>
    <property type="match status" value="1"/>
</dbReference>
<evidence type="ECO:0000256" key="7">
    <source>
        <dbReference type="ARBA" id="ARBA00024363"/>
    </source>
</evidence>
<dbReference type="InterPro" id="IPR039421">
    <property type="entry name" value="Type_1_exporter"/>
</dbReference>
<dbReference type="EMBL" id="AY548906">
    <property type="protein sequence ID" value="AAT12368.1"/>
    <property type="molecule type" value="Genomic_DNA"/>
</dbReference>
<dbReference type="SMART" id="SM00382">
    <property type="entry name" value="AAA"/>
    <property type="match status" value="1"/>
</dbReference>
<dbReference type="Gene3D" id="3.40.50.300">
    <property type="entry name" value="P-loop containing nucleotide triphosphate hydrolases"/>
    <property type="match status" value="1"/>
</dbReference>
<evidence type="ECO:0000259" key="10">
    <source>
        <dbReference type="PROSITE" id="PS50929"/>
    </source>
</evidence>
<evidence type="ECO:0000256" key="2">
    <source>
        <dbReference type="ARBA" id="ARBA00022692"/>
    </source>
</evidence>
<evidence type="ECO:0000256" key="4">
    <source>
        <dbReference type="ARBA" id="ARBA00022840"/>
    </source>
</evidence>
<dbReference type="Pfam" id="PF00664">
    <property type="entry name" value="ABC_membrane"/>
    <property type="match status" value="1"/>
</dbReference>
<evidence type="ECO:0000256" key="3">
    <source>
        <dbReference type="ARBA" id="ARBA00022741"/>
    </source>
</evidence>
<dbReference type="InterPro" id="IPR027417">
    <property type="entry name" value="P-loop_NTPase"/>
</dbReference>
<comment type="similarity">
    <text evidence="7">Belongs to the ABC transporter superfamily. ABCB family. Heavy Metal importer (TC 3.A.1.210) subfamily.</text>
</comment>
<evidence type="ECO:0000256" key="8">
    <source>
        <dbReference type="SAM" id="Phobius"/>
    </source>
</evidence>
<keyword evidence="2 8" id="KW-0812">Transmembrane</keyword>
<dbReference type="GO" id="GO:0140359">
    <property type="term" value="F:ABC-type transporter activity"/>
    <property type="evidence" value="ECO:0007669"/>
    <property type="project" value="InterPro"/>
</dbReference>
<feature type="non-terminal residue" evidence="11">
    <location>
        <position position="1"/>
    </location>
</feature>
<evidence type="ECO:0000256" key="1">
    <source>
        <dbReference type="ARBA" id="ARBA00004141"/>
    </source>
</evidence>
<evidence type="ECO:0000256" key="5">
    <source>
        <dbReference type="ARBA" id="ARBA00022989"/>
    </source>
</evidence>
<evidence type="ECO:0000259" key="9">
    <source>
        <dbReference type="PROSITE" id="PS50893"/>
    </source>
</evidence>
<protein>
    <submittedName>
        <fullName evidence="11">Mitochondrial ABC transporter-like protein</fullName>
    </submittedName>
</protein>
<feature type="domain" description="ABC transmembrane type-1" evidence="10">
    <location>
        <begin position="1"/>
        <end position="117"/>
    </location>
</feature>
<dbReference type="GO" id="GO:0016887">
    <property type="term" value="F:ATP hydrolysis activity"/>
    <property type="evidence" value="ECO:0007669"/>
    <property type="project" value="InterPro"/>
</dbReference>
<proteinExistence type="inferred from homology"/>
<dbReference type="GO" id="GO:0005524">
    <property type="term" value="F:ATP binding"/>
    <property type="evidence" value="ECO:0007669"/>
    <property type="project" value="UniProtKB-KW"/>
</dbReference>
<accession>Q6E6B9</accession>
<dbReference type="PROSITE" id="PS50893">
    <property type="entry name" value="ABC_TRANSPORTER_2"/>
    <property type="match status" value="1"/>
</dbReference>
<dbReference type="PANTHER" id="PTHR24221:SF654">
    <property type="entry name" value="ATP-BINDING CASSETTE SUB-FAMILY B MEMBER 6"/>
    <property type="match status" value="1"/>
</dbReference>
<feature type="transmembrane region" description="Helical" evidence="8">
    <location>
        <begin position="63"/>
        <end position="81"/>
    </location>
</feature>
<organism evidence="11">
    <name type="scientific">Antonospora locustae</name>
    <name type="common">Microsporidian parasite</name>
    <name type="synonym">Nosema locustae</name>
    <dbReference type="NCBI Taxonomy" id="278021"/>
    <lineage>
        <taxon>Eukaryota</taxon>
        <taxon>Fungi</taxon>
        <taxon>Fungi incertae sedis</taxon>
        <taxon>Microsporidia</taxon>
        <taxon>Antonospora</taxon>
    </lineage>
</organism>
<dbReference type="PROSITE" id="PS50929">
    <property type="entry name" value="ABC_TM1F"/>
    <property type="match status" value="1"/>
</dbReference>
<sequence length="390" mass="44789">RLRREVNEKSNFLNNMANEILSNYEVIKAFNNEDYEIKRYDRKSRELIKPAVRLWRGLYVLNMVQKVILFCMDAAVLLLLVHRNRLVTMKITQYLSHSNSIKKKMYNLGSLYGTFKLSMTNIKSTYVVPAEENGMQVQGVQPMVSFQDKIVFRNVSLQQGSFPIVTGLDFEFHRGDKIAIVGTNGSGKTTFVRMLMGFYDYEGSITIDSVELKKIPKRDLRNLISFVPQDSALMNETICENIVYGSNKEDKDVIMVSKKYGVHDSFLRLKDAYTTVAGDRGKNLSGGERQKVALARAVLRDRDIYILDEPTASIDSVSEIKIFKRLLSPANKRTVFIIVHNIDLVVYSDKVLYFNNGTATLYESCNEFLKYHRTQFDFYKKNILSAESLS</sequence>
<dbReference type="InterPro" id="IPR003439">
    <property type="entry name" value="ABC_transporter-like_ATP-bd"/>
</dbReference>
<dbReference type="InterPro" id="IPR011527">
    <property type="entry name" value="ABC1_TM_dom"/>
</dbReference>
<keyword evidence="4" id="KW-0067">ATP-binding</keyword>
<keyword evidence="3" id="KW-0547">Nucleotide-binding</keyword>
<evidence type="ECO:0000256" key="6">
    <source>
        <dbReference type="ARBA" id="ARBA00023136"/>
    </source>
</evidence>
<name>Q6E6B9_ANTLO</name>
<keyword evidence="5 8" id="KW-1133">Transmembrane helix</keyword>
<dbReference type="SUPFAM" id="SSF52540">
    <property type="entry name" value="P-loop containing nucleoside triphosphate hydrolases"/>
    <property type="match status" value="1"/>
</dbReference>
<comment type="subcellular location">
    <subcellularLocation>
        <location evidence="1">Membrane</location>
        <topology evidence="1">Multi-pass membrane protein</topology>
    </subcellularLocation>
</comment>
<reference evidence="11" key="1">
    <citation type="journal article" date="2004" name="Curr. Biol.">
        <title>Genome compaction and stability in microsporidian intracellular parasites.</title>
        <authorList>
            <person name="Slamovits C.H."/>
            <person name="Fast N.M."/>
            <person name="Law J.S."/>
            <person name="Keeling P.J."/>
        </authorList>
    </citation>
    <scope>NUCLEOTIDE SEQUENCE</scope>
</reference>
<dbReference type="Gene3D" id="1.20.1560.10">
    <property type="entry name" value="ABC transporter type 1, transmembrane domain"/>
    <property type="match status" value="1"/>
</dbReference>
<keyword evidence="6 8" id="KW-0472">Membrane</keyword>
<dbReference type="InterPro" id="IPR003593">
    <property type="entry name" value="AAA+_ATPase"/>
</dbReference>
<dbReference type="Pfam" id="PF00005">
    <property type="entry name" value="ABC_tran"/>
    <property type="match status" value="1"/>
</dbReference>
<evidence type="ECO:0000313" key="11">
    <source>
        <dbReference type="EMBL" id="AAT12368.1"/>
    </source>
</evidence>
<dbReference type="InterPro" id="IPR036640">
    <property type="entry name" value="ABC1_TM_sf"/>
</dbReference>
<feature type="domain" description="ABC transporter" evidence="9">
    <location>
        <begin position="150"/>
        <end position="381"/>
    </location>
</feature>
<dbReference type="InterPro" id="IPR017871">
    <property type="entry name" value="ABC_transporter-like_CS"/>
</dbReference>
<dbReference type="PANTHER" id="PTHR24221">
    <property type="entry name" value="ATP-BINDING CASSETTE SUB-FAMILY B"/>
    <property type="match status" value="1"/>
</dbReference>
<dbReference type="AlphaFoldDB" id="Q6E6B9"/>